<dbReference type="Pfam" id="PF13456">
    <property type="entry name" value="RVT_3"/>
    <property type="match status" value="1"/>
</dbReference>
<dbReference type="GO" id="GO:0003676">
    <property type="term" value="F:nucleic acid binding"/>
    <property type="evidence" value="ECO:0007669"/>
    <property type="project" value="InterPro"/>
</dbReference>
<dbReference type="OrthoDB" id="1752183at2759"/>
<dbReference type="AlphaFoldDB" id="A0A7J6WPS7"/>
<evidence type="ECO:0000313" key="2">
    <source>
        <dbReference type="EMBL" id="KAF5199374.1"/>
    </source>
</evidence>
<dbReference type="EMBL" id="JABWDY010012064">
    <property type="protein sequence ID" value="KAF5199374.1"/>
    <property type="molecule type" value="Genomic_DNA"/>
</dbReference>
<dbReference type="InterPro" id="IPR044730">
    <property type="entry name" value="RNase_H-like_dom_plant"/>
</dbReference>
<dbReference type="InterPro" id="IPR002156">
    <property type="entry name" value="RNaseH_domain"/>
</dbReference>
<proteinExistence type="predicted"/>
<comment type="caution">
    <text evidence="2">The sequence shown here is derived from an EMBL/GenBank/DDBJ whole genome shotgun (WGS) entry which is preliminary data.</text>
</comment>
<keyword evidence="3" id="KW-1185">Reference proteome</keyword>
<dbReference type="Proteomes" id="UP000554482">
    <property type="component" value="Unassembled WGS sequence"/>
</dbReference>
<dbReference type="GO" id="GO:0004523">
    <property type="term" value="F:RNA-DNA hybrid ribonuclease activity"/>
    <property type="evidence" value="ECO:0007669"/>
    <property type="project" value="InterPro"/>
</dbReference>
<sequence>MDLGPNRERLGDIWNIDIDIEERTKLTCTWEKTGPDITILNTDGSLQGNIGGWAAVARDHSGQVLVAAKGRSVYNSIALIELQGLEKGLHMIKEDGIKKVYAQTDSTNVVSFLKTNKVP</sequence>
<dbReference type="PANTHER" id="PTHR47723:SF19">
    <property type="entry name" value="POLYNUCLEOTIDYL TRANSFERASE, RIBONUCLEASE H-LIKE SUPERFAMILY PROTEIN"/>
    <property type="match status" value="1"/>
</dbReference>
<gene>
    <name evidence="2" type="ORF">FRX31_011040</name>
</gene>
<protein>
    <recommendedName>
        <fullName evidence="1">RNase H type-1 domain-containing protein</fullName>
    </recommendedName>
</protein>
<dbReference type="Gene3D" id="3.30.420.10">
    <property type="entry name" value="Ribonuclease H-like superfamily/Ribonuclease H"/>
    <property type="match status" value="1"/>
</dbReference>
<name>A0A7J6WPS7_THATH</name>
<feature type="domain" description="RNase H type-1" evidence="1">
    <location>
        <begin position="41"/>
        <end position="116"/>
    </location>
</feature>
<dbReference type="InterPro" id="IPR053151">
    <property type="entry name" value="RNase_H-like"/>
</dbReference>
<dbReference type="PANTHER" id="PTHR47723">
    <property type="entry name" value="OS05G0353850 PROTEIN"/>
    <property type="match status" value="1"/>
</dbReference>
<accession>A0A7J6WPS7</accession>
<organism evidence="2 3">
    <name type="scientific">Thalictrum thalictroides</name>
    <name type="common">Rue-anemone</name>
    <name type="synonym">Anemone thalictroides</name>
    <dbReference type="NCBI Taxonomy" id="46969"/>
    <lineage>
        <taxon>Eukaryota</taxon>
        <taxon>Viridiplantae</taxon>
        <taxon>Streptophyta</taxon>
        <taxon>Embryophyta</taxon>
        <taxon>Tracheophyta</taxon>
        <taxon>Spermatophyta</taxon>
        <taxon>Magnoliopsida</taxon>
        <taxon>Ranunculales</taxon>
        <taxon>Ranunculaceae</taxon>
        <taxon>Thalictroideae</taxon>
        <taxon>Thalictrum</taxon>
    </lineage>
</organism>
<evidence type="ECO:0000259" key="1">
    <source>
        <dbReference type="Pfam" id="PF13456"/>
    </source>
</evidence>
<dbReference type="SUPFAM" id="SSF53098">
    <property type="entry name" value="Ribonuclease H-like"/>
    <property type="match status" value="1"/>
</dbReference>
<dbReference type="InterPro" id="IPR012337">
    <property type="entry name" value="RNaseH-like_sf"/>
</dbReference>
<reference evidence="2 3" key="1">
    <citation type="submission" date="2020-06" db="EMBL/GenBank/DDBJ databases">
        <title>Transcriptomic and genomic resources for Thalictrum thalictroides and T. hernandezii: Facilitating candidate gene discovery in an emerging model plant lineage.</title>
        <authorList>
            <person name="Arias T."/>
            <person name="Riano-Pachon D.M."/>
            <person name="Di Stilio V.S."/>
        </authorList>
    </citation>
    <scope>NUCLEOTIDE SEQUENCE [LARGE SCALE GENOMIC DNA]</scope>
    <source>
        <strain evidence="3">cv. WT478/WT964</strain>
        <tissue evidence="2">Leaves</tissue>
    </source>
</reference>
<dbReference type="InterPro" id="IPR036397">
    <property type="entry name" value="RNaseH_sf"/>
</dbReference>
<dbReference type="CDD" id="cd06222">
    <property type="entry name" value="RNase_H_like"/>
    <property type="match status" value="1"/>
</dbReference>
<evidence type="ECO:0000313" key="3">
    <source>
        <dbReference type="Proteomes" id="UP000554482"/>
    </source>
</evidence>